<dbReference type="AlphaFoldDB" id="A0A096H2F0"/>
<dbReference type="RefSeq" id="WP_034365964.1">
    <property type="nucleotide sequence ID" value="NZ_AWOR01000012.1"/>
</dbReference>
<comment type="caution">
    <text evidence="1">The sequence shown here is derived from an EMBL/GenBank/DDBJ whole genome shotgun (WGS) entry which is preliminary data.</text>
</comment>
<evidence type="ECO:0000313" key="1">
    <source>
        <dbReference type="EMBL" id="KGH31595.1"/>
    </source>
</evidence>
<organism evidence="1 2">
    <name type="scientific">Comamonas testosteroni</name>
    <name type="common">Pseudomonas testosteroni</name>
    <dbReference type="NCBI Taxonomy" id="285"/>
    <lineage>
        <taxon>Bacteria</taxon>
        <taxon>Pseudomonadati</taxon>
        <taxon>Pseudomonadota</taxon>
        <taxon>Betaproteobacteria</taxon>
        <taxon>Burkholderiales</taxon>
        <taxon>Comamonadaceae</taxon>
        <taxon>Comamonas</taxon>
    </lineage>
</organism>
<gene>
    <name evidence="1" type="ORF">P353_04765</name>
</gene>
<evidence type="ECO:0000313" key="2">
    <source>
        <dbReference type="Proteomes" id="UP000029553"/>
    </source>
</evidence>
<dbReference type="EMBL" id="AWOR01000012">
    <property type="protein sequence ID" value="KGH31595.1"/>
    <property type="molecule type" value="Genomic_DNA"/>
</dbReference>
<dbReference type="Proteomes" id="UP000029553">
    <property type="component" value="Unassembled WGS sequence"/>
</dbReference>
<name>A0A096H2F0_COMTE</name>
<proteinExistence type="predicted"/>
<reference evidence="1 2" key="1">
    <citation type="submission" date="2013-09" db="EMBL/GenBank/DDBJ databases">
        <title>High correlation between genotypes and phenotypes of environmental bacteria Comamonas testosteroni strains.</title>
        <authorList>
            <person name="Liu L."/>
            <person name="Zhu W."/>
            <person name="Xia X."/>
            <person name="Xu B."/>
            <person name="Luo M."/>
            <person name="Wang G."/>
        </authorList>
    </citation>
    <scope>NUCLEOTIDE SEQUENCE [LARGE SCALE GENOMIC DNA]</scope>
    <source>
        <strain evidence="1 2">JL40</strain>
    </source>
</reference>
<protein>
    <submittedName>
        <fullName evidence="1">Uncharacterized protein</fullName>
    </submittedName>
</protein>
<accession>A0A096H2F0</accession>
<sequence>MASEIPSRWHDGALGELFEPMEPKFMIEDLDPQPSDLVRASPHLMSCLTYGMKVEEAERQAQRAFALGEAFAFIPWHAERAAKDPDDWIHLYGSRINW</sequence>